<name>A0ACC1ITH7_9FUNG</name>
<reference evidence="1" key="1">
    <citation type="submission" date="2022-07" db="EMBL/GenBank/DDBJ databases">
        <title>Phylogenomic reconstructions and comparative analyses of Kickxellomycotina fungi.</title>
        <authorList>
            <person name="Reynolds N.K."/>
            <person name="Stajich J.E."/>
            <person name="Barry K."/>
            <person name="Grigoriev I.V."/>
            <person name="Crous P."/>
            <person name="Smith M.E."/>
        </authorList>
    </citation>
    <scope>NUCLEOTIDE SEQUENCE</scope>
    <source>
        <strain evidence="1">Benny 63K</strain>
    </source>
</reference>
<organism evidence="1 2">
    <name type="scientific">Kickxella alabastrina</name>
    <dbReference type="NCBI Taxonomy" id="61397"/>
    <lineage>
        <taxon>Eukaryota</taxon>
        <taxon>Fungi</taxon>
        <taxon>Fungi incertae sedis</taxon>
        <taxon>Zoopagomycota</taxon>
        <taxon>Kickxellomycotina</taxon>
        <taxon>Kickxellomycetes</taxon>
        <taxon>Kickxellales</taxon>
        <taxon>Kickxellaceae</taxon>
        <taxon>Kickxella</taxon>
    </lineage>
</organism>
<dbReference type="EMBL" id="JANBPG010000068">
    <property type="protein sequence ID" value="KAJ1900648.1"/>
    <property type="molecule type" value="Genomic_DNA"/>
</dbReference>
<evidence type="ECO:0000313" key="2">
    <source>
        <dbReference type="Proteomes" id="UP001150581"/>
    </source>
</evidence>
<gene>
    <name evidence="1" type="ORF">LPJ66_001340</name>
</gene>
<comment type="caution">
    <text evidence="1">The sequence shown here is derived from an EMBL/GenBank/DDBJ whole genome shotgun (WGS) entry which is preliminary data.</text>
</comment>
<keyword evidence="2" id="KW-1185">Reference proteome</keyword>
<evidence type="ECO:0000313" key="1">
    <source>
        <dbReference type="EMBL" id="KAJ1900648.1"/>
    </source>
</evidence>
<dbReference type="Proteomes" id="UP001150581">
    <property type="component" value="Unassembled WGS sequence"/>
</dbReference>
<sequence>MSVGPMTCVNCGTTRTPLWRRDPRNRPICNKCGLYLKSYGKMRPLSLKRALKHNADPINTPVSVAAAASGCGCSSGGGCGGHSHRGDEDTCPGDGTCNGKGGGPSCDGCPAYNQKHLPHTTRVISTNGARRLTAAERAAAIANGASTDEHGNIIGLIPESAIGPGRIPPNVAAAIAANTSNLSRVISDGSVSASESGSMTAMPATATATGTTSCERAVCFNCGTDYTPLWRRDAKGNIACNACALFFKLHGRNRPISLKRNVIKRRRRGFNKKFASPADGSGIDNGNVHDDTASAAADDDDGDDESISVSRSVSPAINRYSVNTRPVLIEMEPAASAASLSPASASESHGLSSCGDNGGLQSLLEAANMSPPMSATTSRPRDAPVNVPEPNSASNGPIAPVEREPSPDSVPLSTLIVTTSAADSSEMALSPDISALADAALSTEPVTASSGNLAKQTAQHAYFDAGITSDTDSEASATASVVSGSVAEPISDRLPTTVTPTHYDIYLHPDIDSGIVTGSVTIDATINEPTSAITLHAKSITINKVMLRKSDRQEQQLWTTDAHAIEYTEHMETVTIHLRAELPPSNVQIIIDFTNRLSESMYGMYRSKYRDRGGRWASMIVTQFQAKCARMAFPCWDEPAIKAEFSLAITVPASHTALSNMPVQTTTPATTAAKSTPGLSRESNTCDKGALKTVHFDRSPRMSTYLLAIVSGELDFVEGMSMSGPLRANGKHSPVACRVYTAAADLDKVQFSLDMALRVLERLVDMFGVAYPLPKLDLVAVPELEAGGMENWGLVLFRTVRLFITKRTSLWVRQKAVYVIVHELSHQWFGNLVTMAWWDDLWLNEGFATWIGIHITDQMYPEWKRWSHFAIEDRQAALSADSLRSSHAIQVAIKGTADIDQVFDSIAYYKGCALIRMLSAHLGIDAFMAGVRHYLTAHQYDTATTQDLWHALESASGEQVSVMMHSWTTQVGYPVIAVDIDFDAGFMLLRQNRYLHSGDCSPEEDRVVWWVPLALASSTTGTQPGDVENRTMQSREARMLVPGGSAAAWVKLNCSNIGLYRVCYSPGALVRLAAAIARSELGAVDIIGILNDTIALVVSGYVRTSVLLDMIDTFQAANEHIVWQIIGSFLERMYLTWAEQDEPMRLQICELSRSLFGPKAVSLGWISRAGDGALDARLRAVLIPKAGWAGHPAVIEQACCLFSEFYAQPKVKRFEHDFTNTVFEIAVRSGPPANYRCIRNMYEHSERWRLSEDHRMAALCAMACSTDKTLMLDTLEYVLTDSVLPQDMHIVFGCMATSDHCSKYVLWRWFCQNYQRIVDRLGDCSTLLGHVVSTVIGDYATDHMAALIEHWFADKRTAAFDRTLPQSLEFIRVRAAWYTRDQSDVRQWFEKRSRSGPMPWPGSLAEDAAAVMAMAMATSKASEAGESSCCK</sequence>
<protein>
    <submittedName>
        <fullName evidence="1">Uncharacterized protein</fullName>
    </submittedName>
</protein>
<accession>A0ACC1ITH7</accession>
<proteinExistence type="predicted"/>